<feature type="region of interest" description="Disordered" evidence="1">
    <location>
        <begin position="128"/>
        <end position="171"/>
    </location>
</feature>
<organism evidence="2">
    <name type="scientific">uncultured Armatimonadetes bacterium</name>
    <dbReference type="NCBI Taxonomy" id="157466"/>
    <lineage>
        <taxon>Bacteria</taxon>
        <taxon>Bacillati</taxon>
        <taxon>Armatimonadota</taxon>
        <taxon>environmental samples</taxon>
    </lineage>
</organism>
<sequence length="690" mass="76443">MPQTGRLSFGPCHASINEGTFVIGNAHVERRWRIDNGLLYPTSFRDLAAGREWLARPASAPSPSPTSPVPDEARAVHLSGSGGRAGAAEAPSLVAVLTASGATLTLTYRFQIFPEARGVVARLRAERRAGAESGPVEPARKLPPSESAGPTGSEGGTERQPAGEPDGWDLLENLDLSPRHLRLTRVTLRDRTDRHNELVFEDEWLLHPNEGPLALSGNLFVLEDTLTGDGLILVKHAPLPHARSHPPPHDLLVRPRDRGVRFVGHGTGPGDGEGDPFALIAYRGGRWGRIEALQTYQRQLRAYDPARDGRFLSNTWGDRSRDGRINEPFLREEIEAGARLGVDVVQIDDGWQRGRTANSVESGGVWNGFRNVDARFWEPHPDRFPRGLAPLVEAARARGLEIGLWFAPDSTDDFAQWQEDADTLLALHRTLGVRHFKIDAVKLRGRMSEDNLRRFYEAVLTDSGGAVAFDSDVTAETRPAYFGLMHAGQVFVENRYTDWHGYWPHQTLRNLWKLAHHIDPLRLRMEFLNSARNADKYADDPLAPSRYSPAYLFATVMFASPLGWFEVSNLPAAYFEQAAPLVQVWKAHRQALFSGHLFPIGDAPDGTAWTGFVSLAPDRRSGYVLLFRERNDRTHWSAELPLPPDVSYTALVLAGQGSLSLSEGRLAAEIPQAQAFLFARFTTYPPCPLP</sequence>
<evidence type="ECO:0000313" key="2">
    <source>
        <dbReference type="EMBL" id="CAA9229474.1"/>
    </source>
</evidence>
<dbReference type="Gene3D" id="3.20.20.70">
    <property type="entry name" value="Aldolase class I"/>
    <property type="match status" value="1"/>
</dbReference>
<accession>A0A6J4HPP9</accession>
<dbReference type="AlphaFoldDB" id="A0A6J4HPP9"/>
<gene>
    <name evidence="2" type="ORF">AVDCRST_MAG63-898</name>
</gene>
<feature type="region of interest" description="Disordered" evidence="1">
    <location>
        <begin position="56"/>
        <end position="84"/>
    </location>
</feature>
<proteinExistence type="predicted"/>
<dbReference type="EMBL" id="CADCTO010000120">
    <property type="protein sequence ID" value="CAA9229474.1"/>
    <property type="molecule type" value="Genomic_DNA"/>
</dbReference>
<protein>
    <submittedName>
        <fullName evidence="2">GH36</fullName>
    </submittedName>
</protein>
<dbReference type="SUPFAM" id="SSF51445">
    <property type="entry name" value="(Trans)glycosidases"/>
    <property type="match status" value="1"/>
</dbReference>
<dbReference type="InterPro" id="IPR013785">
    <property type="entry name" value="Aldolase_TIM"/>
</dbReference>
<name>A0A6J4HPP9_9BACT</name>
<reference evidence="2" key="1">
    <citation type="submission" date="2020-02" db="EMBL/GenBank/DDBJ databases">
        <authorList>
            <person name="Meier V. D."/>
        </authorList>
    </citation>
    <scope>NUCLEOTIDE SEQUENCE</scope>
    <source>
        <strain evidence="2">AVDCRST_MAG63</strain>
    </source>
</reference>
<dbReference type="InterPro" id="IPR017853">
    <property type="entry name" value="GH"/>
</dbReference>
<evidence type="ECO:0000256" key="1">
    <source>
        <dbReference type="SAM" id="MobiDB-lite"/>
    </source>
</evidence>